<name>A0ABY6K3T4_9ARAC</name>
<organism evidence="3 4">
    <name type="scientific">Cordylochernes scorpioides</name>
    <dbReference type="NCBI Taxonomy" id="51811"/>
    <lineage>
        <taxon>Eukaryota</taxon>
        <taxon>Metazoa</taxon>
        <taxon>Ecdysozoa</taxon>
        <taxon>Arthropoda</taxon>
        <taxon>Chelicerata</taxon>
        <taxon>Arachnida</taxon>
        <taxon>Pseudoscorpiones</taxon>
        <taxon>Cheliferoidea</taxon>
        <taxon>Chernetidae</taxon>
        <taxon>Cordylochernes</taxon>
    </lineage>
</organism>
<evidence type="ECO:0000256" key="1">
    <source>
        <dbReference type="SAM" id="Coils"/>
    </source>
</evidence>
<keyword evidence="2" id="KW-1133">Transmembrane helix</keyword>
<dbReference type="PANTHER" id="PTHR46114">
    <property type="entry name" value="APPLE DOMAIN-CONTAINING PROTEIN"/>
    <property type="match status" value="1"/>
</dbReference>
<keyword evidence="4" id="KW-1185">Reference proteome</keyword>
<evidence type="ECO:0000313" key="4">
    <source>
        <dbReference type="Proteomes" id="UP001235939"/>
    </source>
</evidence>
<keyword evidence="2" id="KW-0472">Membrane</keyword>
<dbReference type="PANTHER" id="PTHR46114:SF2">
    <property type="entry name" value="CULLIN N-TERMINAL DOMAIN-CONTAINING PROTEIN"/>
    <property type="match status" value="1"/>
</dbReference>
<accession>A0ABY6K3T4</accession>
<gene>
    <name evidence="3" type="ORF">LAZ67_2002615</name>
</gene>
<feature type="coiled-coil region" evidence="1">
    <location>
        <begin position="108"/>
        <end position="135"/>
    </location>
</feature>
<proteinExistence type="predicted"/>
<dbReference type="EMBL" id="CP092864">
    <property type="protein sequence ID" value="UYV62956.1"/>
    <property type="molecule type" value="Genomic_DNA"/>
</dbReference>
<keyword evidence="1" id="KW-0175">Coiled coil</keyword>
<evidence type="ECO:0000313" key="3">
    <source>
        <dbReference type="EMBL" id="UYV62956.1"/>
    </source>
</evidence>
<reference evidence="3 4" key="1">
    <citation type="submission" date="2022-01" db="EMBL/GenBank/DDBJ databases">
        <title>A chromosomal length assembly of Cordylochernes scorpioides.</title>
        <authorList>
            <person name="Zeh D."/>
            <person name="Zeh J."/>
        </authorList>
    </citation>
    <scope>NUCLEOTIDE SEQUENCE [LARGE SCALE GENOMIC DNA]</scope>
    <source>
        <strain evidence="3">IN4F17</strain>
        <tissue evidence="3">Whole Body</tissue>
    </source>
</reference>
<feature type="transmembrane region" description="Helical" evidence="2">
    <location>
        <begin position="16"/>
        <end position="35"/>
    </location>
</feature>
<keyword evidence="2" id="KW-0812">Transmembrane</keyword>
<protein>
    <submittedName>
        <fullName evidence="3">Uncharacterized protein</fullName>
    </submittedName>
</protein>
<evidence type="ECO:0000256" key="2">
    <source>
        <dbReference type="SAM" id="Phobius"/>
    </source>
</evidence>
<sequence length="386" mass="44594">MIKNAQANRNSKKLKVAKYLDFACVIAMLLIISGIETNPGPRTTPKQTTTVTTSKKEMKEMLETISEKFDGWMEIIEIRLGLIERGVGNMEKQLQSLERTLTSTTKITVENSKKIADLEEQIEQLERKSREKQIILYGVPRQENEECLTVVKGIVKDKMKIIEELNITQCHRLSKKQDAPILIGVPDYKERLYYSAKIRSQRRVLNSKRKELQLKGIRSKLRDYRLLVNGTTFKVLNGQVVDPNEDIFVGPQIRELQQDGNFQNSLNEVEEAAWNSFRNVCKNFLGSVKVENYRDIVNDLLLSYKALGCNMSLKIHFLHSHLDFFPDNLGAVSDEPGERFHQDISSMEKRYQGKWSPAMLADYCWTLKRDLPQAKYRRKSIVTAFQ</sequence>
<dbReference type="Proteomes" id="UP001235939">
    <property type="component" value="Chromosome 02"/>
</dbReference>